<sequence>NLEDLIRTGPLTNVDILIGATDDESLYFAEDHIFHHYLPKKYRTMAYLILNSRTSTTNNNQTHSSKSSDTEPAEYEEPLG</sequence>
<name>A0A8S3BWU0_9BILA</name>
<gene>
    <name evidence="2" type="ORF">SMN809_LOCUS36611</name>
    <name evidence="3" type="ORF">SMN809_LOCUS49851</name>
</gene>
<feature type="non-terminal residue" evidence="3">
    <location>
        <position position="1"/>
    </location>
</feature>
<evidence type="ECO:0000256" key="1">
    <source>
        <dbReference type="SAM" id="MobiDB-lite"/>
    </source>
</evidence>
<organism evidence="3 4">
    <name type="scientific">Rotaria magnacalcarata</name>
    <dbReference type="NCBI Taxonomy" id="392030"/>
    <lineage>
        <taxon>Eukaryota</taxon>
        <taxon>Metazoa</taxon>
        <taxon>Spiralia</taxon>
        <taxon>Gnathifera</taxon>
        <taxon>Rotifera</taxon>
        <taxon>Eurotatoria</taxon>
        <taxon>Bdelloidea</taxon>
        <taxon>Philodinida</taxon>
        <taxon>Philodinidae</taxon>
        <taxon>Rotaria</taxon>
    </lineage>
</organism>
<dbReference type="AlphaFoldDB" id="A0A8S3BWU0"/>
<feature type="compositionally biased region" description="Low complexity" evidence="1">
    <location>
        <begin position="53"/>
        <end position="67"/>
    </location>
</feature>
<protein>
    <submittedName>
        <fullName evidence="3">Uncharacterized protein</fullName>
    </submittedName>
</protein>
<accession>A0A8S3BWU0</accession>
<comment type="caution">
    <text evidence="3">The sequence shown here is derived from an EMBL/GenBank/DDBJ whole genome shotgun (WGS) entry which is preliminary data.</text>
</comment>
<evidence type="ECO:0000313" key="2">
    <source>
        <dbReference type="EMBL" id="CAF4540803.1"/>
    </source>
</evidence>
<feature type="region of interest" description="Disordered" evidence="1">
    <location>
        <begin position="53"/>
        <end position="80"/>
    </location>
</feature>
<evidence type="ECO:0000313" key="4">
    <source>
        <dbReference type="Proteomes" id="UP000676336"/>
    </source>
</evidence>
<proteinExistence type="predicted"/>
<reference evidence="3" key="1">
    <citation type="submission" date="2021-02" db="EMBL/GenBank/DDBJ databases">
        <authorList>
            <person name="Nowell W R."/>
        </authorList>
    </citation>
    <scope>NUCLEOTIDE SEQUENCE</scope>
</reference>
<dbReference type="EMBL" id="CAJOBI010090664">
    <property type="protein sequence ID" value="CAF4540803.1"/>
    <property type="molecule type" value="Genomic_DNA"/>
</dbReference>
<dbReference type="Proteomes" id="UP000676336">
    <property type="component" value="Unassembled WGS sequence"/>
</dbReference>
<feature type="non-terminal residue" evidence="3">
    <location>
        <position position="80"/>
    </location>
</feature>
<dbReference type="EMBL" id="CAJOBI010163620">
    <property type="protein sequence ID" value="CAF4860863.1"/>
    <property type="molecule type" value="Genomic_DNA"/>
</dbReference>
<evidence type="ECO:0000313" key="3">
    <source>
        <dbReference type="EMBL" id="CAF4860863.1"/>
    </source>
</evidence>
<feature type="compositionally biased region" description="Acidic residues" evidence="1">
    <location>
        <begin position="71"/>
        <end position="80"/>
    </location>
</feature>